<name>A0ABW6PUI6_9NOCA</name>
<dbReference type="PROSITE" id="PS51257">
    <property type="entry name" value="PROKAR_LIPOPROTEIN"/>
    <property type="match status" value="1"/>
</dbReference>
<protein>
    <submittedName>
        <fullName evidence="2">Peptidase</fullName>
    </submittedName>
</protein>
<sequence length="314" mass="32414">MARKVLLAVAVLLAAAGCGGDPAESAAPAGPIRPAAFWITPAPETADRYGVARAVRELDVCALAPRARLAKIGTVGEVTTGLYTCNADLGDGGATRLYWSSMLLADAMPPGRGMEFQTGGAAVRVVPDREQGTPQACGATVRFPSGAAFYLGTSVPAGGDACVIAEKLVPDMVANWLAGPPQGTSPDTQKTVLLGADPCAVRASLPGSGEVGPPRLNACRFGYRGEDVIVTYEYRVPSSLTAHGHGEQIDGRPVQRSESIYDATIPLFTAAVGPELPPGTTDSGPRIPVVEVAARTDPVAREVMGRVLALFPAR</sequence>
<organism evidence="2 3">
    <name type="scientific">Nocardia thailandica</name>
    <dbReference type="NCBI Taxonomy" id="257275"/>
    <lineage>
        <taxon>Bacteria</taxon>
        <taxon>Bacillati</taxon>
        <taxon>Actinomycetota</taxon>
        <taxon>Actinomycetes</taxon>
        <taxon>Mycobacteriales</taxon>
        <taxon>Nocardiaceae</taxon>
        <taxon>Nocardia</taxon>
    </lineage>
</organism>
<dbReference type="EMBL" id="JBIAMX010000018">
    <property type="protein sequence ID" value="MFF0546091.1"/>
    <property type="molecule type" value="Genomic_DNA"/>
</dbReference>
<feature type="chain" id="PRO_5046166353" evidence="1">
    <location>
        <begin position="21"/>
        <end position="314"/>
    </location>
</feature>
<comment type="caution">
    <text evidence="2">The sequence shown here is derived from an EMBL/GenBank/DDBJ whole genome shotgun (WGS) entry which is preliminary data.</text>
</comment>
<keyword evidence="1" id="KW-0732">Signal</keyword>
<evidence type="ECO:0000313" key="2">
    <source>
        <dbReference type="EMBL" id="MFF0546091.1"/>
    </source>
</evidence>
<accession>A0ABW6PUI6</accession>
<dbReference type="Proteomes" id="UP001601444">
    <property type="component" value="Unassembled WGS sequence"/>
</dbReference>
<gene>
    <name evidence="2" type="ORF">ACFYTF_24950</name>
</gene>
<keyword evidence="3" id="KW-1185">Reference proteome</keyword>
<evidence type="ECO:0000313" key="3">
    <source>
        <dbReference type="Proteomes" id="UP001601444"/>
    </source>
</evidence>
<dbReference type="RefSeq" id="WP_387702539.1">
    <property type="nucleotide sequence ID" value="NZ_JBIAMX010000018.1"/>
</dbReference>
<evidence type="ECO:0000256" key="1">
    <source>
        <dbReference type="SAM" id="SignalP"/>
    </source>
</evidence>
<proteinExistence type="predicted"/>
<feature type="signal peptide" evidence="1">
    <location>
        <begin position="1"/>
        <end position="20"/>
    </location>
</feature>
<reference evidence="2 3" key="1">
    <citation type="submission" date="2024-10" db="EMBL/GenBank/DDBJ databases">
        <title>The Natural Products Discovery Center: Release of the First 8490 Sequenced Strains for Exploring Actinobacteria Biosynthetic Diversity.</title>
        <authorList>
            <person name="Kalkreuter E."/>
            <person name="Kautsar S.A."/>
            <person name="Yang D."/>
            <person name="Bader C.D."/>
            <person name="Teijaro C.N."/>
            <person name="Fluegel L."/>
            <person name="Davis C.M."/>
            <person name="Simpson J.R."/>
            <person name="Lauterbach L."/>
            <person name="Steele A.D."/>
            <person name="Gui C."/>
            <person name="Meng S."/>
            <person name="Li G."/>
            <person name="Viehrig K."/>
            <person name="Ye F."/>
            <person name="Su P."/>
            <person name="Kiefer A.F."/>
            <person name="Nichols A."/>
            <person name="Cepeda A.J."/>
            <person name="Yan W."/>
            <person name="Fan B."/>
            <person name="Jiang Y."/>
            <person name="Adhikari A."/>
            <person name="Zheng C.-J."/>
            <person name="Schuster L."/>
            <person name="Cowan T.M."/>
            <person name="Smanski M.J."/>
            <person name="Chevrette M.G."/>
            <person name="De Carvalho L.P.S."/>
            <person name="Shen B."/>
        </authorList>
    </citation>
    <scope>NUCLEOTIDE SEQUENCE [LARGE SCALE GENOMIC DNA]</scope>
    <source>
        <strain evidence="2 3">NPDC004045</strain>
    </source>
</reference>